<reference evidence="1 2" key="1">
    <citation type="journal article" date="2019" name="Sci. Rep.">
        <title>Orb-weaving spider Araneus ventricosus genome elucidates the spidroin gene catalogue.</title>
        <authorList>
            <person name="Kono N."/>
            <person name="Nakamura H."/>
            <person name="Ohtoshi R."/>
            <person name="Moran D.A.P."/>
            <person name="Shinohara A."/>
            <person name="Yoshida Y."/>
            <person name="Fujiwara M."/>
            <person name="Mori M."/>
            <person name="Tomita M."/>
            <person name="Arakawa K."/>
        </authorList>
    </citation>
    <scope>NUCLEOTIDE SEQUENCE [LARGE SCALE GENOMIC DNA]</scope>
</reference>
<keyword evidence="2" id="KW-1185">Reference proteome</keyword>
<organism evidence="1 2">
    <name type="scientific">Araneus ventricosus</name>
    <name type="common">Orbweaver spider</name>
    <name type="synonym">Epeira ventricosa</name>
    <dbReference type="NCBI Taxonomy" id="182803"/>
    <lineage>
        <taxon>Eukaryota</taxon>
        <taxon>Metazoa</taxon>
        <taxon>Ecdysozoa</taxon>
        <taxon>Arthropoda</taxon>
        <taxon>Chelicerata</taxon>
        <taxon>Arachnida</taxon>
        <taxon>Araneae</taxon>
        <taxon>Araneomorphae</taxon>
        <taxon>Entelegynae</taxon>
        <taxon>Araneoidea</taxon>
        <taxon>Araneidae</taxon>
        <taxon>Araneus</taxon>
    </lineage>
</organism>
<comment type="caution">
    <text evidence="1">The sequence shown here is derived from an EMBL/GenBank/DDBJ whole genome shotgun (WGS) entry which is preliminary data.</text>
</comment>
<accession>A0A4Y2B3D1</accession>
<evidence type="ECO:0000313" key="2">
    <source>
        <dbReference type="Proteomes" id="UP000499080"/>
    </source>
</evidence>
<evidence type="ECO:0000313" key="1">
    <source>
        <dbReference type="EMBL" id="GBL85979.1"/>
    </source>
</evidence>
<protein>
    <submittedName>
        <fullName evidence="1">Uncharacterized protein</fullName>
    </submittedName>
</protein>
<dbReference type="AlphaFoldDB" id="A0A4Y2B3D1"/>
<sequence>MALDQQRHKSGTSDAQSHIQQCSLNCVFRNTCAWTCIVLDCQLSHCLAPILLYQAGQSPTSFFFDDFAKMYVPYQIWWVIHRLDSANRKPITYGQTEILDYCAPSCTRFQNGSYALISPD</sequence>
<dbReference type="EMBL" id="BGPR01000046">
    <property type="protein sequence ID" value="GBL85979.1"/>
    <property type="molecule type" value="Genomic_DNA"/>
</dbReference>
<name>A0A4Y2B3D1_ARAVE</name>
<gene>
    <name evidence="1" type="ORF">AVEN_89044_1</name>
</gene>
<dbReference type="Proteomes" id="UP000499080">
    <property type="component" value="Unassembled WGS sequence"/>
</dbReference>
<proteinExistence type="predicted"/>